<dbReference type="SUPFAM" id="SSF56801">
    <property type="entry name" value="Acetyl-CoA synthetase-like"/>
    <property type="match status" value="1"/>
</dbReference>
<keyword evidence="4" id="KW-1185">Reference proteome</keyword>
<evidence type="ECO:0000259" key="2">
    <source>
        <dbReference type="Pfam" id="PF13193"/>
    </source>
</evidence>
<evidence type="ECO:0000259" key="1">
    <source>
        <dbReference type="Pfam" id="PF00501"/>
    </source>
</evidence>
<dbReference type="PANTHER" id="PTHR43767:SF9">
    <property type="entry name" value="LONG-CHAIN-FATTY-ACID--COA LIGASE"/>
    <property type="match status" value="1"/>
</dbReference>
<gene>
    <name evidence="3" type="ORF">A3843_03120</name>
</gene>
<dbReference type="PANTHER" id="PTHR43767">
    <property type="entry name" value="LONG-CHAIN-FATTY-ACID--COA LIGASE"/>
    <property type="match status" value="1"/>
</dbReference>
<feature type="domain" description="AMP-binding enzyme C-terminal" evidence="2">
    <location>
        <begin position="460"/>
        <end position="534"/>
    </location>
</feature>
<evidence type="ECO:0000313" key="4">
    <source>
        <dbReference type="Proteomes" id="UP000185783"/>
    </source>
</evidence>
<organism evidence="3 4">
    <name type="scientific">Pseudovibrio exalbescens</name>
    <dbReference type="NCBI Taxonomy" id="197461"/>
    <lineage>
        <taxon>Bacteria</taxon>
        <taxon>Pseudomonadati</taxon>
        <taxon>Pseudomonadota</taxon>
        <taxon>Alphaproteobacteria</taxon>
        <taxon>Hyphomicrobiales</taxon>
        <taxon>Stappiaceae</taxon>
        <taxon>Pseudovibrio</taxon>
    </lineage>
</organism>
<dbReference type="CDD" id="cd05936">
    <property type="entry name" value="FC-FACS_FadD_like"/>
    <property type="match status" value="1"/>
</dbReference>
<feature type="domain" description="AMP-dependent synthetase/ligase" evidence="1">
    <location>
        <begin position="21"/>
        <end position="408"/>
    </location>
</feature>
<dbReference type="InterPro" id="IPR000873">
    <property type="entry name" value="AMP-dep_synth/lig_dom"/>
</dbReference>
<dbReference type="EMBL" id="LVVZ01000005">
    <property type="protein sequence ID" value="OKL45336.1"/>
    <property type="molecule type" value="Genomic_DNA"/>
</dbReference>
<sequence>MSNAAEWVANFTPRPLGEYFDDALRLYGDKPATDFMGKGLTYRQLGHEVDKAAAGLQRMGMKKGDKIGICLPNTPYYTIFYYAILKIGATVVNFNPLYVEREIAFQARDAGIDTMITLDLKVVYNTVEDVRKEGAISRIIVCPMADLLPQPKKLLFSLFKKSDRADIPKDDAHIFYKSLTANDGKFTPATIDPKEDIAILQYTGGTTGVPKGAMLTHSNLSANMEQMKCHFVGARPGEESSLCVIPFFHVFAMTVSQNLSVLIGAEMVMMPRFEMKMLLDTIKRKKPTLFAGVPTIYTAINNSELTPKYDLSSIRICMSGGAPLPVEVKQKFESLTGCVLVEGYGLTESSPVACGNPIDRPGKAGSIGIPVSGTEVLFRSLDDPKQDVPKGERGELCLIGPQIMKGYWNRPEETEKTLEDGCILHTGDVGYEDDDGFVFLVDRIKDLILCSGYNVYPRVIEEALYLHPAVAEVIVIAIPDDYRGQAPKAFVKLKEDQNATEEELKTFLKDHISKIEMPAMIEFRDELPKTLVGKLSKKELVEEEAQKRAMADA</sequence>
<dbReference type="RefSeq" id="WP_028480161.1">
    <property type="nucleotide sequence ID" value="NZ_LVVZ01000005.1"/>
</dbReference>
<evidence type="ECO:0000313" key="3">
    <source>
        <dbReference type="EMBL" id="OKL45336.1"/>
    </source>
</evidence>
<dbReference type="Pfam" id="PF13193">
    <property type="entry name" value="AMP-binding_C"/>
    <property type="match status" value="1"/>
</dbReference>
<accession>A0A1U7JKQ7</accession>
<dbReference type="Gene3D" id="2.30.38.10">
    <property type="entry name" value="Luciferase, Domain 3"/>
    <property type="match status" value="1"/>
</dbReference>
<proteinExistence type="predicted"/>
<dbReference type="InterPro" id="IPR020845">
    <property type="entry name" value="AMP-binding_CS"/>
</dbReference>
<protein>
    <submittedName>
        <fullName evidence="3">Dicarboxylate--CoA ligase PimA</fullName>
    </submittedName>
</protein>
<dbReference type="InterPro" id="IPR045851">
    <property type="entry name" value="AMP-bd_C_sf"/>
</dbReference>
<dbReference type="PROSITE" id="PS00455">
    <property type="entry name" value="AMP_BINDING"/>
    <property type="match status" value="1"/>
</dbReference>
<dbReference type="Pfam" id="PF00501">
    <property type="entry name" value="AMP-binding"/>
    <property type="match status" value="1"/>
</dbReference>
<dbReference type="Gene3D" id="3.40.50.980">
    <property type="match status" value="2"/>
</dbReference>
<dbReference type="STRING" id="197461.A3843_03120"/>
<dbReference type="InterPro" id="IPR025110">
    <property type="entry name" value="AMP-bd_C"/>
</dbReference>
<dbReference type="Gene3D" id="3.30.300.30">
    <property type="match status" value="1"/>
</dbReference>
<keyword evidence="3" id="KW-0436">Ligase</keyword>
<dbReference type="Proteomes" id="UP000185783">
    <property type="component" value="Unassembled WGS sequence"/>
</dbReference>
<comment type="caution">
    <text evidence="3">The sequence shown here is derived from an EMBL/GenBank/DDBJ whole genome shotgun (WGS) entry which is preliminary data.</text>
</comment>
<name>A0A1U7JKQ7_9HYPH</name>
<dbReference type="AlphaFoldDB" id="A0A1U7JKQ7"/>
<reference evidence="3 4" key="1">
    <citation type="submission" date="2016-03" db="EMBL/GenBank/DDBJ databases">
        <title>Genome sequence of Nesiotobacter sp. nov., a moderately halophilic alphaproteobacterium isolated from the Yellow Sea, China.</title>
        <authorList>
            <person name="Zhang G."/>
            <person name="Zhang R."/>
        </authorList>
    </citation>
    <scope>NUCLEOTIDE SEQUENCE [LARGE SCALE GENOMIC DNA]</scope>
    <source>
        <strain evidence="3 4">WB1-6</strain>
    </source>
</reference>
<dbReference type="InterPro" id="IPR050237">
    <property type="entry name" value="ATP-dep_AMP-bd_enzyme"/>
</dbReference>
<dbReference type="GO" id="GO:0016877">
    <property type="term" value="F:ligase activity, forming carbon-sulfur bonds"/>
    <property type="evidence" value="ECO:0007669"/>
    <property type="project" value="UniProtKB-ARBA"/>
</dbReference>